<keyword evidence="3" id="KW-1185">Reference proteome</keyword>
<organism evidence="2 3">
    <name type="scientific">Purpureocillium lavendulum</name>
    <dbReference type="NCBI Taxonomy" id="1247861"/>
    <lineage>
        <taxon>Eukaryota</taxon>
        <taxon>Fungi</taxon>
        <taxon>Dikarya</taxon>
        <taxon>Ascomycota</taxon>
        <taxon>Pezizomycotina</taxon>
        <taxon>Sordariomycetes</taxon>
        <taxon>Hypocreomycetidae</taxon>
        <taxon>Hypocreales</taxon>
        <taxon>Ophiocordycipitaceae</taxon>
        <taxon>Purpureocillium</taxon>
    </lineage>
</organism>
<dbReference type="EMBL" id="JAQHRD010000001">
    <property type="protein sequence ID" value="KAJ6447258.1"/>
    <property type="molecule type" value="Genomic_DNA"/>
</dbReference>
<comment type="caution">
    <text evidence="2">The sequence shown here is derived from an EMBL/GenBank/DDBJ whole genome shotgun (WGS) entry which is preliminary data.</text>
</comment>
<evidence type="ECO:0000259" key="1">
    <source>
        <dbReference type="Pfam" id="PF00561"/>
    </source>
</evidence>
<dbReference type="PANTHER" id="PTHR46438">
    <property type="entry name" value="ALPHA/BETA-HYDROLASES SUPERFAMILY PROTEIN"/>
    <property type="match status" value="1"/>
</dbReference>
<dbReference type="Proteomes" id="UP001163105">
    <property type="component" value="Unassembled WGS sequence"/>
</dbReference>
<reference evidence="2" key="1">
    <citation type="submission" date="2023-01" db="EMBL/GenBank/DDBJ databases">
        <title>The growth and conidiation of Purpureocillium lavendulum are regulated by nitrogen source and histone H3K14 acetylation.</title>
        <authorList>
            <person name="Tang P."/>
            <person name="Han J."/>
            <person name="Zhang C."/>
            <person name="Tang P."/>
            <person name="Qi F."/>
            <person name="Zhang K."/>
            <person name="Liang L."/>
        </authorList>
    </citation>
    <scope>NUCLEOTIDE SEQUENCE</scope>
    <source>
        <strain evidence="2">YMF1.00683</strain>
    </source>
</reference>
<evidence type="ECO:0000313" key="2">
    <source>
        <dbReference type="EMBL" id="KAJ6447258.1"/>
    </source>
</evidence>
<evidence type="ECO:0000313" key="3">
    <source>
        <dbReference type="Proteomes" id="UP001163105"/>
    </source>
</evidence>
<accession>A0AB34G8A4</accession>
<dbReference type="GO" id="GO:0016787">
    <property type="term" value="F:hydrolase activity"/>
    <property type="evidence" value="ECO:0007669"/>
    <property type="project" value="UniProtKB-KW"/>
</dbReference>
<dbReference type="AlphaFoldDB" id="A0AB34G8A4"/>
<gene>
    <name evidence="2" type="ORF">O9K51_02033</name>
</gene>
<proteinExistence type="predicted"/>
<dbReference type="Gene3D" id="3.40.50.1820">
    <property type="entry name" value="alpha/beta hydrolase"/>
    <property type="match status" value="1"/>
</dbReference>
<sequence>MAPQATEVALSTQIFEFEGLQITYDYGGTGSPIIFLHNLGGDRSIWAEQVNALKTTNSVYALDWIGFGDSTLPDAGYTIDTYLRLLSNFIDFHELRHVTLVGNCFGSAMSLLYANQSPNNVHALVLINPLTGATFAPTTAGWAAQLLRRFPLLRGLLLRPIAASLQLPGPIAEMMVRGQLGRGGGELPVGAIAGLRGRWTEPRRLLPLAEILSELPNLAVLDKLEPDALFPPITTIWGLRNRILSTVAGETLNSTLKPRRAIFLPTAGHLPMIEDPESVTEQIRFAANDVGSRL</sequence>
<name>A0AB34G8A4_9HYPO</name>
<feature type="domain" description="AB hydrolase-1" evidence="1">
    <location>
        <begin position="32"/>
        <end position="139"/>
    </location>
</feature>
<dbReference type="Pfam" id="PF00561">
    <property type="entry name" value="Abhydrolase_1"/>
    <property type="match status" value="1"/>
</dbReference>
<dbReference type="PANTHER" id="PTHR46438:SF11">
    <property type="entry name" value="LIPASE-RELATED"/>
    <property type="match status" value="1"/>
</dbReference>
<dbReference type="InterPro" id="IPR000073">
    <property type="entry name" value="AB_hydrolase_1"/>
</dbReference>
<protein>
    <submittedName>
        <fullName evidence="2">Alpha/beta hydrolase</fullName>
    </submittedName>
</protein>
<dbReference type="PRINTS" id="PR00111">
    <property type="entry name" value="ABHYDROLASE"/>
</dbReference>
<dbReference type="SUPFAM" id="SSF53474">
    <property type="entry name" value="alpha/beta-Hydrolases"/>
    <property type="match status" value="1"/>
</dbReference>
<keyword evidence="2" id="KW-0378">Hydrolase</keyword>
<dbReference type="InterPro" id="IPR029058">
    <property type="entry name" value="AB_hydrolase_fold"/>
</dbReference>